<dbReference type="InterPro" id="IPR007396">
    <property type="entry name" value="TR_PAI2-type"/>
</dbReference>
<organism evidence="1 2">
    <name type="scientific">Erythrobacter mangrovi</name>
    <dbReference type="NCBI Taxonomy" id="2739433"/>
    <lineage>
        <taxon>Bacteria</taxon>
        <taxon>Pseudomonadati</taxon>
        <taxon>Pseudomonadota</taxon>
        <taxon>Alphaproteobacteria</taxon>
        <taxon>Sphingomonadales</taxon>
        <taxon>Erythrobacteraceae</taxon>
        <taxon>Erythrobacter/Porphyrobacter group</taxon>
        <taxon>Erythrobacter</taxon>
    </lineage>
</organism>
<protein>
    <submittedName>
        <fullName evidence="1">FMN-binding negative transcriptional regulator</fullName>
    </submittedName>
</protein>
<dbReference type="EMBL" id="CP053921">
    <property type="protein sequence ID" value="QKG70213.1"/>
    <property type="molecule type" value="Genomic_DNA"/>
</dbReference>
<evidence type="ECO:0000313" key="2">
    <source>
        <dbReference type="Proteomes" id="UP000504693"/>
    </source>
</evidence>
<dbReference type="InterPro" id="IPR012349">
    <property type="entry name" value="Split_barrel_FMN-bd"/>
</dbReference>
<accession>A0A7D3XG54</accession>
<dbReference type="Gene3D" id="2.30.110.10">
    <property type="entry name" value="Electron Transport, Fmn-binding Protein, Chain A"/>
    <property type="match status" value="1"/>
</dbReference>
<dbReference type="PANTHER" id="PTHR35802:SF1">
    <property type="entry name" value="PROTEASE SYNTHASE AND SPORULATION PROTEIN PAI 2"/>
    <property type="match status" value="1"/>
</dbReference>
<dbReference type="Pfam" id="PF04299">
    <property type="entry name" value="FMN_bind_2"/>
    <property type="match status" value="1"/>
</dbReference>
<dbReference type="PIRSF" id="PIRSF010372">
    <property type="entry name" value="PaiB"/>
    <property type="match status" value="1"/>
</dbReference>
<dbReference type="PANTHER" id="PTHR35802">
    <property type="entry name" value="PROTEASE SYNTHASE AND SPORULATION PROTEIN PAI 2"/>
    <property type="match status" value="1"/>
</dbReference>
<gene>
    <name evidence="1" type="ORF">HQR01_01845</name>
</gene>
<proteinExistence type="predicted"/>
<keyword evidence="2" id="KW-1185">Reference proteome</keyword>
<dbReference type="RefSeq" id="WP_173212098.1">
    <property type="nucleotide sequence ID" value="NZ_CP053921.1"/>
</dbReference>
<reference evidence="1 2" key="1">
    <citation type="submission" date="2020-05" db="EMBL/GenBank/DDBJ databases">
        <title>Erythrobacter mangrovi sp. nov., isolated from rhizosphere soil of mangrove plant (Kandelia candel).</title>
        <authorList>
            <person name="Ye Y.H."/>
        </authorList>
    </citation>
    <scope>NUCLEOTIDE SEQUENCE [LARGE SCALE GENOMIC DNA]</scope>
    <source>
        <strain evidence="1 2">EB310</strain>
    </source>
</reference>
<evidence type="ECO:0000313" key="1">
    <source>
        <dbReference type="EMBL" id="QKG70213.1"/>
    </source>
</evidence>
<dbReference type="Proteomes" id="UP000504693">
    <property type="component" value="Chromosome"/>
</dbReference>
<name>A0A7D3XG54_9SPHN</name>
<dbReference type="AlphaFoldDB" id="A0A7D3XG54"/>
<sequence>MHPNPAFRHDDRQLFETLIAEIGFGMVFCTTPDGPRVAHVPLHSTGDGAVQFHLARGNALTKHLEGQTALAVVNGPDGYVSARWYADQKRVPTWNYVALELEGRVRRMDGDGLLAQVEAVTAREEARVLGGKPWTMDKLPDSHRRGLLAAIVGFELEISAWRPTFKLSQNAPAEERERVIAGLELQGARAIADLMRKLVP</sequence>
<dbReference type="KEGG" id="emv:HQR01_01845"/>
<dbReference type="SUPFAM" id="SSF50475">
    <property type="entry name" value="FMN-binding split barrel"/>
    <property type="match status" value="1"/>
</dbReference>